<keyword evidence="17" id="KW-1185">Reference proteome</keyword>
<feature type="active site" description="Proton acceptor" evidence="12">
    <location>
        <position position="282"/>
    </location>
</feature>
<evidence type="ECO:0000256" key="9">
    <source>
        <dbReference type="ARBA" id="ARBA00023002"/>
    </source>
</evidence>
<dbReference type="OrthoDB" id="9806724at2"/>
<dbReference type="Pfam" id="PF00890">
    <property type="entry name" value="FAD_binding_2"/>
    <property type="match status" value="1"/>
</dbReference>
<dbReference type="SUPFAM" id="SSF51905">
    <property type="entry name" value="FAD/NAD(P)-binding domain"/>
    <property type="match status" value="1"/>
</dbReference>
<evidence type="ECO:0000256" key="12">
    <source>
        <dbReference type="PIRSR" id="PIRSR000171-1"/>
    </source>
</evidence>
<dbReference type="Gene3D" id="3.90.700.10">
    <property type="entry name" value="Succinate dehydrogenase/fumarate reductase flavoprotein, catalytic domain"/>
    <property type="match status" value="1"/>
</dbReference>
<dbReference type="PRINTS" id="PR00368">
    <property type="entry name" value="FADPNR"/>
</dbReference>
<reference evidence="16 17" key="1">
    <citation type="submission" date="2019-11" db="EMBL/GenBank/DDBJ databases">
        <authorList>
            <person name="Li J."/>
        </authorList>
    </citation>
    <scope>NUCLEOTIDE SEQUENCE [LARGE SCALE GENOMIC DNA]</scope>
    <source>
        <strain evidence="16 17">J4</strain>
    </source>
</reference>
<evidence type="ECO:0000256" key="10">
    <source>
        <dbReference type="ARBA" id="ARBA00030386"/>
    </source>
</evidence>
<dbReference type="Gene3D" id="1.20.58.100">
    <property type="entry name" value="Fumarate reductase/succinate dehydrogenase flavoprotein-like, C-terminal domain"/>
    <property type="match status" value="1"/>
</dbReference>
<dbReference type="UniPathway" id="UPA00253">
    <property type="reaction ID" value="UER00326"/>
</dbReference>
<keyword evidence="6" id="KW-0285">Flavoprotein</keyword>
<evidence type="ECO:0000256" key="3">
    <source>
        <dbReference type="ARBA" id="ARBA00008562"/>
    </source>
</evidence>
<evidence type="ECO:0000256" key="1">
    <source>
        <dbReference type="ARBA" id="ARBA00001974"/>
    </source>
</evidence>
<feature type="domain" description="Fumarate reductase/succinate dehydrogenase flavoprotein-like C-terminal" evidence="15">
    <location>
        <begin position="439"/>
        <end position="530"/>
    </location>
</feature>
<dbReference type="PRINTS" id="PR00411">
    <property type="entry name" value="PNDRDTASEI"/>
</dbReference>
<organism evidence="16 17">
    <name type="scientific">Salinibacillus xinjiangensis</name>
    <dbReference type="NCBI Taxonomy" id="1229268"/>
    <lineage>
        <taxon>Bacteria</taxon>
        <taxon>Bacillati</taxon>
        <taxon>Bacillota</taxon>
        <taxon>Bacilli</taxon>
        <taxon>Bacillales</taxon>
        <taxon>Bacillaceae</taxon>
        <taxon>Salinibacillus</taxon>
    </lineage>
</organism>
<keyword evidence="7" id="KW-0662">Pyridine nucleotide biosynthesis</keyword>
<feature type="domain" description="FAD-dependent oxidoreductase 2 FAD-binding" evidence="14">
    <location>
        <begin position="9"/>
        <end position="385"/>
    </location>
</feature>
<keyword evidence="13" id="KW-0175">Coiled coil</keyword>
<evidence type="ECO:0000256" key="5">
    <source>
        <dbReference type="ARBA" id="ARBA00021901"/>
    </source>
</evidence>
<dbReference type="EC" id="1.4.3.16" evidence="4"/>
<evidence type="ECO:0000256" key="4">
    <source>
        <dbReference type="ARBA" id="ARBA00012173"/>
    </source>
</evidence>
<evidence type="ECO:0000259" key="14">
    <source>
        <dbReference type="Pfam" id="PF00890"/>
    </source>
</evidence>
<comment type="similarity">
    <text evidence="3">Belongs to the FAD-dependent oxidoreductase 2 family. NadB subfamily.</text>
</comment>
<evidence type="ECO:0000313" key="17">
    <source>
        <dbReference type="Proteomes" id="UP000480185"/>
    </source>
</evidence>
<keyword evidence="9" id="KW-0560">Oxidoreductase</keyword>
<evidence type="ECO:0000256" key="6">
    <source>
        <dbReference type="ARBA" id="ARBA00022630"/>
    </source>
</evidence>
<comment type="caution">
    <text evidence="16">The sequence shown here is derived from an EMBL/GenBank/DDBJ whole genome shotgun (WGS) entry which is preliminary data.</text>
</comment>
<dbReference type="InterPro" id="IPR003953">
    <property type="entry name" value="FAD-dep_OxRdtase_2_FAD-bd"/>
</dbReference>
<evidence type="ECO:0000256" key="8">
    <source>
        <dbReference type="ARBA" id="ARBA00022827"/>
    </source>
</evidence>
<dbReference type="PANTHER" id="PTHR42716:SF2">
    <property type="entry name" value="L-ASPARTATE OXIDASE, CHLOROPLASTIC"/>
    <property type="match status" value="1"/>
</dbReference>
<accession>A0A6G1X4W6</accession>
<evidence type="ECO:0000256" key="11">
    <source>
        <dbReference type="ARBA" id="ARBA00048305"/>
    </source>
</evidence>
<comment type="pathway">
    <text evidence="2">Cofactor biosynthesis; NAD(+) biosynthesis; iminoaspartate from L-aspartate (oxidase route): step 1/1.</text>
</comment>
<dbReference type="PIRSF" id="PIRSF000171">
    <property type="entry name" value="SDHA_APRA_LASPO"/>
    <property type="match status" value="1"/>
</dbReference>
<dbReference type="GO" id="GO:0008734">
    <property type="term" value="F:L-aspartate oxidase activity"/>
    <property type="evidence" value="ECO:0007669"/>
    <property type="project" value="UniProtKB-EC"/>
</dbReference>
<dbReference type="GO" id="GO:0033765">
    <property type="term" value="F:steroid dehydrogenase activity, acting on the CH-CH group of donors"/>
    <property type="evidence" value="ECO:0007669"/>
    <property type="project" value="UniProtKB-ARBA"/>
</dbReference>
<dbReference type="GO" id="GO:0009435">
    <property type="term" value="P:NAD+ biosynthetic process"/>
    <property type="evidence" value="ECO:0007669"/>
    <property type="project" value="UniProtKB-UniPathway"/>
</dbReference>
<dbReference type="Gene3D" id="3.50.50.60">
    <property type="entry name" value="FAD/NAD(P)-binding domain"/>
    <property type="match status" value="1"/>
</dbReference>
<dbReference type="Pfam" id="PF02910">
    <property type="entry name" value="Succ_DH_flav_C"/>
    <property type="match status" value="1"/>
</dbReference>
<dbReference type="AlphaFoldDB" id="A0A6G1X4W6"/>
<gene>
    <name evidence="16" type="ORF">GH754_06835</name>
</gene>
<dbReference type="Proteomes" id="UP000480185">
    <property type="component" value="Unassembled WGS sequence"/>
</dbReference>
<dbReference type="InterPro" id="IPR036188">
    <property type="entry name" value="FAD/NAD-bd_sf"/>
</dbReference>
<name>A0A6G1X4W6_9BACI</name>
<dbReference type="InterPro" id="IPR037099">
    <property type="entry name" value="Fum_R/Succ_DH_flav-like_C_sf"/>
</dbReference>
<evidence type="ECO:0000256" key="2">
    <source>
        <dbReference type="ARBA" id="ARBA00004950"/>
    </source>
</evidence>
<evidence type="ECO:0000256" key="13">
    <source>
        <dbReference type="SAM" id="Coils"/>
    </source>
</evidence>
<evidence type="ECO:0000256" key="7">
    <source>
        <dbReference type="ARBA" id="ARBA00022642"/>
    </source>
</evidence>
<evidence type="ECO:0000259" key="15">
    <source>
        <dbReference type="Pfam" id="PF02910"/>
    </source>
</evidence>
<dbReference type="EMBL" id="WJNH01000003">
    <property type="protein sequence ID" value="MRG86041.1"/>
    <property type="molecule type" value="Genomic_DNA"/>
</dbReference>
<feature type="coiled-coil region" evidence="13">
    <location>
        <begin position="458"/>
        <end position="485"/>
    </location>
</feature>
<dbReference type="SUPFAM" id="SSF56425">
    <property type="entry name" value="Succinate dehydrogenase/fumarate reductase flavoprotein, catalytic domain"/>
    <property type="match status" value="1"/>
</dbReference>
<dbReference type="PANTHER" id="PTHR42716">
    <property type="entry name" value="L-ASPARTATE OXIDASE"/>
    <property type="match status" value="1"/>
</dbReference>
<protein>
    <recommendedName>
        <fullName evidence="5">L-aspartate oxidase</fullName>
        <ecNumber evidence="4">1.4.3.16</ecNumber>
    </recommendedName>
    <alternativeName>
        <fullName evidence="10">Quinolinate synthase B</fullName>
    </alternativeName>
</protein>
<dbReference type="InterPro" id="IPR005288">
    <property type="entry name" value="NadB"/>
</dbReference>
<dbReference type="InterPro" id="IPR015939">
    <property type="entry name" value="Fum_Rdtase/Succ_DH_flav-like_C"/>
</dbReference>
<sequence length="552" mass="59826">MFMETINTDVLIIGSGAAGLAATVYAAQSGQNVLVIDKGAVGKSGSTTGAVQIASLGDWSDPRDNEDAYRNDIEESGRGLSDPKLTQTLAHDISERLQDLISWGLKLDVDEQKEVALSATSGHSLPRSISARKGKTGLGILQTLIRLVKKSRNVKTWSDVITLELVKSSGRISGAIVYDLRNNLPYFIESTAVILATGGIGQLYPVTSNPVQSTSDGFALGLGVGANLVDMEQVQFYPVSMVAPRSIAGFCISFYHYSKLYNSLGERFMKNYEPENMEDTTRDKLAIAIANEVVAGRGTPNGGVYLDGTEAITQIKKEFPHEYELCLDRGIDLAKHRAEVGPAAHFMMGGIQIDEHAASSVPGLFVAGETAGGLHGGNRLGNNALSECVVFGARAGMGAAEMSLKGMNSDHTDLEEWKDKWSPLFSTTKGKIRPYQLKQRIQEILGEHVGVIRSDKGLQQAKVQLKDVQAQLAEVNIKKDFMSREILDYIEVRHMIQTAQAIVGAAYMRKESRGAHYNTDYPSLAAETQKTNVQFSNGEFTFHTFAPKGGVS</sequence>
<keyword evidence="8" id="KW-0274">FAD</keyword>
<dbReference type="InterPro" id="IPR027477">
    <property type="entry name" value="Succ_DH/fumarate_Rdtase_cat_sf"/>
</dbReference>
<dbReference type="SUPFAM" id="SSF46977">
    <property type="entry name" value="Succinate dehydrogenase/fumarate reductase flavoprotein C-terminal domain"/>
    <property type="match status" value="1"/>
</dbReference>
<comment type="catalytic activity">
    <reaction evidence="11">
        <text>L-aspartate + O2 = iminosuccinate + H2O2</text>
        <dbReference type="Rhea" id="RHEA:25876"/>
        <dbReference type="ChEBI" id="CHEBI:15379"/>
        <dbReference type="ChEBI" id="CHEBI:16240"/>
        <dbReference type="ChEBI" id="CHEBI:29991"/>
        <dbReference type="ChEBI" id="CHEBI:77875"/>
        <dbReference type="EC" id="1.4.3.16"/>
    </reaction>
    <physiologicalReaction direction="left-to-right" evidence="11">
        <dbReference type="Rhea" id="RHEA:25877"/>
    </physiologicalReaction>
</comment>
<comment type="cofactor">
    <cofactor evidence="1">
        <name>FAD</name>
        <dbReference type="ChEBI" id="CHEBI:57692"/>
    </cofactor>
</comment>
<evidence type="ECO:0000313" key="16">
    <source>
        <dbReference type="EMBL" id="MRG86041.1"/>
    </source>
</evidence>
<proteinExistence type="inferred from homology"/>